<dbReference type="SUPFAM" id="SSF160719">
    <property type="entry name" value="gpW/gp25-like"/>
    <property type="match status" value="1"/>
</dbReference>
<evidence type="ECO:0000313" key="2">
    <source>
        <dbReference type="EMBL" id="MFD2459886.1"/>
    </source>
</evidence>
<dbReference type="Proteomes" id="UP001597419">
    <property type="component" value="Unassembled WGS sequence"/>
</dbReference>
<accession>A0ABW5GEC9</accession>
<dbReference type="EMBL" id="JBHUKU010000007">
    <property type="protein sequence ID" value="MFD2459886.1"/>
    <property type="molecule type" value="Genomic_DNA"/>
</dbReference>
<keyword evidence="3" id="KW-1185">Reference proteome</keyword>
<organism evidence="2 3">
    <name type="scientific">Amycolatopsis samaneae</name>
    <dbReference type="NCBI Taxonomy" id="664691"/>
    <lineage>
        <taxon>Bacteria</taxon>
        <taxon>Bacillati</taxon>
        <taxon>Actinomycetota</taxon>
        <taxon>Actinomycetes</taxon>
        <taxon>Pseudonocardiales</taxon>
        <taxon>Pseudonocardiaceae</taxon>
        <taxon>Amycolatopsis</taxon>
    </lineage>
</organism>
<dbReference type="RefSeq" id="WP_345402868.1">
    <property type="nucleotide sequence ID" value="NZ_BAABHG010000014.1"/>
</dbReference>
<protein>
    <submittedName>
        <fullName evidence="2">GPW/gp25 family protein</fullName>
    </submittedName>
</protein>
<proteinExistence type="predicted"/>
<dbReference type="Pfam" id="PF04965">
    <property type="entry name" value="GPW_gp25"/>
    <property type="match status" value="1"/>
</dbReference>
<reference evidence="3" key="1">
    <citation type="journal article" date="2019" name="Int. J. Syst. Evol. Microbiol.">
        <title>The Global Catalogue of Microorganisms (GCM) 10K type strain sequencing project: providing services to taxonomists for standard genome sequencing and annotation.</title>
        <authorList>
            <consortium name="The Broad Institute Genomics Platform"/>
            <consortium name="The Broad Institute Genome Sequencing Center for Infectious Disease"/>
            <person name="Wu L."/>
            <person name="Ma J."/>
        </authorList>
    </citation>
    <scope>NUCLEOTIDE SEQUENCE [LARGE SCALE GENOMIC DNA]</scope>
    <source>
        <strain evidence="3">CGMCC 4.7643</strain>
    </source>
</reference>
<evidence type="ECO:0000259" key="1">
    <source>
        <dbReference type="Pfam" id="PF04965"/>
    </source>
</evidence>
<evidence type="ECO:0000313" key="3">
    <source>
        <dbReference type="Proteomes" id="UP001597419"/>
    </source>
</evidence>
<name>A0ABW5GEC9_9PSEU</name>
<comment type="caution">
    <text evidence="2">The sequence shown here is derived from an EMBL/GenBank/DDBJ whole genome shotgun (WGS) entry which is preliminary data.</text>
</comment>
<sequence>MTAPGFLGRGPAFPIKPGPSGSLPMAEGEEKVRQSIWLILATAPGERRMRPDFGCGIHDLVFQANTTALHGAVTDRVRSALLAWEPRIEVLDVVVEAPAGRPNTLLIRISYRIRANNSVYNLVYPFYLTEGAGG</sequence>
<gene>
    <name evidence="2" type="ORF">ACFSYJ_14820</name>
</gene>
<dbReference type="Gene3D" id="3.10.450.40">
    <property type="match status" value="1"/>
</dbReference>
<feature type="domain" description="IraD/Gp25-like" evidence="1">
    <location>
        <begin position="27"/>
        <end position="117"/>
    </location>
</feature>
<dbReference type="InterPro" id="IPR007048">
    <property type="entry name" value="IraD/Gp25-like"/>
</dbReference>